<dbReference type="InterPro" id="IPR020845">
    <property type="entry name" value="AMP-binding_CS"/>
</dbReference>
<name>A0A0D0D684_9AGAM</name>
<keyword evidence="3" id="KW-1133">Transmembrane helix</keyword>
<evidence type="ECO:0000256" key="2">
    <source>
        <dbReference type="ARBA" id="ARBA00022553"/>
    </source>
</evidence>
<accession>A0A0D0D684</accession>
<keyword evidence="3" id="KW-0812">Transmembrane</keyword>
<dbReference type="EMBL" id="KN825293">
    <property type="protein sequence ID" value="KIK92302.1"/>
    <property type="molecule type" value="Genomic_DNA"/>
</dbReference>
<dbReference type="InterPro" id="IPR000873">
    <property type="entry name" value="AMP-dep_synth/lig_dom"/>
</dbReference>
<sequence>MASLDAASTTLELPPLDCSLLFPDLINFHMERNPTFPMFMYPNEMVTGATTEISFLEFGRAAHRIAHTLRPSCQDPDGQVVMIIANTDSLLHHAVVAGISIAGLVPFPVSFKNSAATIVNMMKKVNCSRIVTLAHAHRGLINDICLESEGMQLTLDELPTLARAFPKLGNEVAADPFVAYPPPAKRPELHSPAIYVHSSGSTGSPKPIAHSYQFQIHWMTQPGILGYANVVARRIGSMTHRPIHAFALWAQLYAPLSYLTTTVVYPPRTWKDPRAQPIVATSDNAIECVRQTKCHCVIFIPALLEQTVTSEEAIEVLKNVELVCFAGGPLPVKVGDALWAAGVPLCTNYGGTEFGSPFAIANKKDIADGDWGSVRFGDGIEVRWAPQGGDTYECQVLSTENNRVAVENLPDVRGYATGDIFMKHSTKDMWKFIGRADDDIFLASGEKIVPAPIESIIKSSLSPLVKAVLMFGRKRNQVGILIEPHPEHAIDVNDEKAVVEFKNKIWPVIEEANKMLPTCSRISKEMILITSSDKPMLQTAKRTAQRKGTLEAYEWEINALYDTVEAGQSSLNGLAGLSSTLLLFFSLCVQFIVAWIQKDLRHRVA</sequence>
<dbReference type="PANTHER" id="PTHR43439">
    <property type="entry name" value="PHENYLACETATE-COENZYME A LIGASE"/>
    <property type="match status" value="1"/>
</dbReference>
<keyword evidence="2" id="KW-0597">Phosphoprotein</keyword>
<evidence type="ECO:0000259" key="4">
    <source>
        <dbReference type="Pfam" id="PF00501"/>
    </source>
</evidence>
<reference evidence="5 6" key="1">
    <citation type="submission" date="2014-04" db="EMBL/GenBank/DDBJ databases">
        <authorList>
            <consortium name="DOE Joint Genome Institute"/>
            <person name="Kuo A."/>
            <person name="Kohler A."/>
            <person name="Jargeat P."/>
            <person name="Nagy L.G."/>
            <person name="Floudas D."/>
            <person name="Copeland A."/>
            <person name="Barry K.W."/>
            <person name="Cichocki N."/>
            <person name="Veneault-Fourrey C."/>
            <person name="LaButti K."/>
            <person name="Lindquist E.A."/>
            <person name="Lipzen A."/>
            <person name="Lundell T."/>
            <person name="Morin E."/>
            <person name="Murat C."/>
            <person name="Sun H."/>
            <person name="Tunlid A."/>
            <person name="Henrissat B."/>
            <person name="Grigoriev I.V."/>
            <person name="Hibbett D.S."/>
            <person name="Martin F."/>
            <person name="Nordberg H.P."/>
            <person name="Cantor M.N."/>
            <person name="Hua S.X."/>
        </authorList>
    </citation>
    <scope>NUCLEOTIDE SEQUENCE [LARGE SCALE GENOMIC DNA]</scope>
    <source>
        <strain evidence="5 6">Ve08.2h10</strain>
    </source>
</reference>
<dbReference type="AlphaFoldDB" id="A0A0D0D684"/>
<dbReference type="InterPro" id="IPR051414">
    <property type="entry name" value="Adenylate-forming_Reductase"/>
</dbReference>
<evidence type="ECO:0000313" key="6">
    <source>
        <dbReference type="Proteomes" id="UP000054538"/>
    </source>
</evidence>
<dbReference type="InterPro" id="IPR042099">
    <property type="entry name" value="ANL_N_sf"/>
</dbReference>
<keyword evidence="3" id="KW-0472">Membrane</keyword>
<proteinExistence type="predicted"/>
<feature type="domain" description="AMP-dependent synthetase/ligase" evidence="4">
    <location>
        <begin position="41"/>
        <end position="364"/>
    </location>
</feature>
<dbReference type="InParanoid" id="A0A0D0D684"/>
<dbReference type="PROSITE" id="PS00455">
    <property type="entry name" value="AMP_BINDING"/>
    <property type="match status" value="1"/>
</dbReference>
<dbReference type="PANTHER" id="PTHR43439:SF2">
    <property type="entry name" value="ENZYME, PUTATIVE (JCVI)-RELATED"/>
    <property type="match status" value="1"/>
</dbReference>
<evidence type="ECO:0000256" key="1">
    <source>
        <dbReference type="ARBA" id="ARBA00022450"/>
    </source>
</evidence>
<keyword evidence="6" id="KW-1185">Reference proteome</keyword>
<feature type="transmembrane region" description="Helical" evidence="3">
    <location>
        <begin position="574"/>
        <end position="596"/>
    </location>
</feature>
<organism evidence="5 6">
    <name type="scientific">Paxillus rubicundulus Ve08.2h10</name>
    <dbReference type="NCBI Taxonomy" id="930991"/>
    <lineage>
        <taxon>Eukaryota</taxon>
        <taxon>Fungi</taxon>
        <taxon>Dikarya</taxon>
        <taxon>Basidiomycota</taxon>
        <taxon>Agaricomycotina</taxon>
        <taxon>Agaricomycetes</taxon>
        <taxon>Agaricomycetidae</taxon>
        <taxon>Boletales</taxon>
        <taxon>Paxilineae</taxon>
        <taxon>Paxillaceae</taxon>
        <taxon>Paxillus</taxon>
    </lineage>
</organism>
<dbReference type="Pfam" id="PF23562">
    <property type="entry name" value="AMP-binding_C_3"/>
    <property type="match status" value="1"/>
</dbReference>
<reference evidence="6" key="2">
    <citation type="submission" date="2015-01" db="EMBL/GenBank/DDBJ databases">
        <title>Evolutionary Origins and Diversification of the Mycorrhizal Mutualists.</title>
        <authorList>
            <consortium name="DOE Joint Genome Institute"/>
            <consortium name="Mycorrhizal Genomics Consortium"/>
            <person name="Kohler A."/>
            <person name="Kuo A."/>
            <person name="Nagy L.G."/>
            <person name="Floudas D."/>
            <person name="Copeland A."/>
            <person name="Barry K.W."/>
            <person name="Cichocki N."/>
            <person name="Veneault-Fourrey C."/>
            <person name="LaButti K."/>
            <person name="Lindquist E.A."/>
            <person name="Lipzen A."/>
            <person name="Lundell T."/>
            <person name="Morin E."/>
            <person name="Murat C."/>
            <person name="Riley R."/>
            <person name="Ohm R."/>
            <person name="Sun H."/>
            <person name="Tunlid A."/>
            <person name="Henrissat B."/>
            <person name="Grigoriev I.V."/>
            <person name="Hibbett D.S."/>
            <person name="Martin F."/>
        </authorList>
    </citation>
    <scope>NUCLEOTIDE SEQUENCE [LARGE SCALE GENOMIC DNA]</scope>
    <source>
        <strain evidence="6">Ve08.2h10</strain>
    </source>
</reference>
<dbReference type="Pfam" id="PF00501">
    <property type="entry name" value="AMP-binding"/>
    <property type="match status" value="1"/>
</dbReference>
<dbReference type="HOGENOM" id="CLU_002220_3_2_1"/>
<dbReference type="STRING" id="930991.A0A0D0D684"/>
<evidence type="ECO:0000313" key="5">
    <source>
        <dbReference type="EMBL" id="KIK92302.1"/>
    </source>
</evidence>
<gene>
    <name evidence="5" type="ORF">PAXRUDRAFT_147631</name>
</gene>
<evidence type="ECO:0000256" key="3">
    <source>
        <dbReference type="SAM" id="Phobius"/>
    </source>
</evidence>
<keyword evidence="1" id="KW-0596">Phosphopantetheine</keyword>
<dbReference type="SUPFAM" id="SSF56801">
    <property type="entry name" value="Acetyl-CoA synthetase-like"/>
    <property type="match status" value="1"/>
</dbReference>
<protein>
    <recommendedName>
        <fullName evidence="4">AMP-dependent synthetase/ligase domain-containing protein</fullName>
    </recommendedName>
</protein>
<dbReference type="Gene3D" id="3.40.50.12780">
    <property type="entry name" value="N-terminal domain of ligase-like"/>
    <property type="match status" value="1"/>
</dbReference>
<dbReference type="Proteomes" id="UP000054538">
    <property type="component" value="Unassembled WGS sequence"/>
</dbReference>
<dbReference type="OrthoDB" id="429813at2759"/>